<reference evidence="11 12" key="1">
    <citation type="submission" date="2020-03" db="EMBL/GenBank/DDBJ databases">
        <title>Draft Genome Sequence of 2-Methylisoborneol Producing Pseudanabaena yagii Strain GIHE-NHR1 Isolated from North Han River in South Korea.</title>
        <authorList>
            <person name="Jeong J."/>
        </authorList>
    </citation>
    <scope>NUCLEOTIDE SEQUENCE [LARGE SCALE GENOMIC DNA]</scope>
    <source>
        <strain evidence="11 12">GIHE-NHR1</strain>
    </source>
</reference>
<dbReference type="Pfam" id="PF00873">
    <property type="entry name" value="ACR_tran"/>
    <property type="match status" value="1"/>
</dbReference>
<dbReference type="InterPro" id="IPR004764">
    <property type="entry name" value="MdtF-like"/>
</dbReference>
<dbReference type="SUPFAM" id="SSF82866">
    <property type="entry name" value="Multidrug efflux transporter AcrB transmembrane domain"/>
    <property type="match status" value="2"/>
</dbReference>
<protein>
    <submittedName>
        <fullName evidence="11">Efflux RND transporter permease subunit</fullName>
    </submittedName>
</protein>
<evidence type="ECO:0000313" key="12">
    <source>
        <dbReference type="Proteomes" id="UP000738376"/>
    </source>
</evidence>
<dbReference type="NCBIfam" id="TIGR00915">
    <property type="entry name" value="2A0602"/>
    <property type="match status" value="1"/>
</dbReference>
<feature type="transmembrane region" description="Helical" evidence="10">
    <location>
        <begin position="397"/>
        <end position="418"/>
    </location>
</feature>
<feature type="transmembrane region" description="Helical" evidence="10">
    <location>
        <begin position="888"/>
        <end position="907"/>
    </location>
</feature>
<proteinExistence type="inferred from homology"/>
<evidence type="ECO:0000256" key="9">
    <source>
        <dbReference type="SAM" id="MobiDB-lite"/>
    </source>
</evidence>
<dbReference type="SUPFAM" id="SSF82693">
    <property type="entry name" value="Multidrug efflux transporter AcrB pore domain, PN1, PN2, PC1 and PC2 subdomains"/>
    <property type="match status" value="3"/>
</dbReference>
<keyword evidence="5" id="KW-0997">Cell inner membrane</keyword>
<dbReference type="Gene3D" id="3.30.70.1430">
    <property type="entry name" value="Multidrug efflux transporter AcrB pore domain"/>
    <property type="match status" value="2"/>
</dbReference>
<feature type="transmembrane region" description="Helical" evidence="10">
    <location>
        <begin position="994"/>
        <end position="1018"/>
    </location>
</feature>
<evidence type="ECO:0000256" key="1">
    <source>
        <dbReference type="ARBA" id="ARBA00004429"/>
    </source>
</evidence>
<name>A0ABX1LW38_9CYAN</name>
<feature type="transmembrane region" description="Helical" evidence="10">
    <location>
        <begin position="914"/>
        <end position="933"/>
    </location>
</feature>
<dbReference type="Gene3D" id="3.30.70.1440">
    <property type="entry name" value="Multidrug efflux transporter AcrB pore domain"/>
    <property type="match status" value="1"/>
</dbReference>
<dbReference type="Gene3D" id="3.30.2090.10">
    <property type="entry name" value="Multidrug efflux transporter AcrB TolC docking domain, DN and DC subdomains"/>
    <property type="match status" value="2"/>
</dbReference>
<keyword evidence="4" id="KW-1003">Cell membrane</keyword>
<evidence type="ECO:0000256" key="2">
    <source>
        <dbReference type="ARBA" id="ARBA00010942"/>
    </source>
</evidence>
<dbReference type="PRINTS" id="PR00702">
    <property type="entry name" value="ACRIFLAVINRP"/>
</dbReference>
<feature type="transmembrane region" description="Helical" evidence="10">
    <location>
        <begin position="475"/>
        <end position="502"/>
    </location>
</feature>
<feature type="transmembrane region" description="Helical" evidence="10">
    <location>
        <begin position="12"/>
        <end position="37"/>
    </location>
</feature>
<dbReference type="Gene3D" id="1.20.1640.10">
    <property type="entry name" value="Multidrug efflux transporter AcrB transmembrane domain"/>
    <property type="match status" value="2"/>
</dbReference>
<keyword evidence="7 10" id="KW-1133">Transmembrane helix</keyword>
<evidence type="ECO:0000313" key="11">
    <source>
        <dbReference type="EMBL" id="NMF60407.1"/>
    </source>
</evidence>
<evidence type="ECO:0000256" key="3">
    <source>
        <dbReference type="ARBA" id="ARBA00022448"/>
    </source>
</evidence>
<sequence>MLLSISDFFIRRPVFATVCSVIITLLGTACIFILPVAQYPEITPPKVTVTANYVGANAEVVESTVTNILERELNGIEGVRYITSTSANNGTSSVNLVFDLGKNKDIAAVDVQNRVSSVQSQLPAPVQQTGVRVSKESSGFLFAIGVYAEKGEYDDLYLSNYADLYIVDAIKKVKGVGNVIIFGERKYAMRVWLDPNRLSARGLTAQDVVAAIQQQNLQVGVGQIGQQPNLPDQQYQLSISATGRLKTTEEFSDIVIKTASDGSLIKLRDVGRVELGAENYGSALRFNGTRGIGLGVSQLPDANALDVAKAVKHVLEELKPTFPPGLNYEVAFDTTSFIEAGTEEVIISLIIAIALVIVIIYLFLQNWRSTLIPAIAIPVSLIGTFIFIKLLNFNINTLTLFGLTLATGLVVDDAIVVVEDVTRRIQEKGETPVKAAIAAMNELQGAVIASSMVLIAVFVPVAFFPGTTGQLYKQFALTIAFSIAVSTFNALTLSPTLAAFLLKQEAPRSNWFFDRVNWVIDGIRHNYNWVLVRATKLKGIMMILFVASLFLTYWVYTVVPKGFLPQEDQGYFITIVQAPEGVSLNYTEKVLENIEGIMRRKDEKGEPVYPEISNIFAIAGFSFSGNTPNNGIVFTTLKPWKERSRSAADIIGGFTPKPFGLLPSLISIKDAFVVPFPPPAIQGLSNYGGFEYQLQDKANQGFPVIEQTMGALLGKASTYPDPNHPMLAGLRPSFNGNTPQLTVDVDRVKANALQVSLQDIYNTLQTLLGSQYVNDFNTFGRTYRVYVQADAQFRANPDDINKLYVRSRTGQLIPLSNLVKVTQTVGPSIINHYNLFRSVQITGNTAPGVSSGQAIDIMNKISKEVLPKSFSYEWSGLSLEEIGSGSSAFFIFGLGLVFVFLVLAAQYENYIDPTIIMLTVPLAVLGALLAVMFRGLSSPNFANDVYTQIGLVMLIGMASKNAILIVEFANQLHERGLSITKAVLEASRQRLRPILMTAFATVIGIVPLVIATGAGAAARQSIGTAVMGGMCVATLLSLFIVPILYIVVKTIEKRMRLDVHDPKAVSIVESALVAEYGNHDHRFHDIHGDSRNGDRLNHDHLNGNHDTAHNNSNDNHSDSSEKSQEDNKPV</sequence>
<dbReference type="RefSeq" id="WP_169365369.1">
    <property type="nucleotide sequence ID" value="NZ_JAAVJL010000003.1"/>
</dbReference>
<dbReference type="SUPFAM" id="SSF82714">
    <property type="entry name" value="Multidrug efflux transporter AcrB TolC docking domain, DN and DC subdomains"/>
    <property type="match status" value="2"/>
</dbReference>
<accession>A0ABX1LW38</accession>
<evidence type="ECO:0000256" key="6">
    <source>
        <dbReference type="ARBA" id="ARBA00022692"/>
    </source>
</evidence>
<feature type="transmembrane region" description="Helical" evidence="10">
    <location>
        <begin position="371"/>
        <end position="391"/>
    </location>
</feature>
<feature type="compositionally biased region" description="Basic and acidic residues" evidence="9">
    <location>
        <begin position="1115"/>
        <end position="1130"/>
    </location>
</feature>
<dbReference type="Proteomes" id="UP000738376">
    <property type="component" value="Unassembled WGS sequence"/>
</dbReference>
<feature type="region of interest" description="Disordered" evidence="9">
    <location>
        <begin position="1084"/>
        <end position="1130"/>
    </location>
</feature>
<dbReference type="PANTHER" id="PTHR32063:SF11">
    <property type="entry name" value="CATION OR DRUG EFFLUX SYSTEM PROTEIN"/>
    <property type="match status" value="1"/>
</dbReference>
<dbReference type="EMBL" id="JAAVJL010000003">
    <property type="protein sequence ID" value="NMF60407.1"/>
    <property type="molecule type" value="Genomic_DNA"/>
</dbReference>
<keyword evidence="6 10" id="KW-0812">Transmembrane</keyword>
<dbReference type="Gene3D" id="3.30.70.1320">
    <property type="entry name" value="Multidrug efflux transporter AcrB pore domain like"/>
    <property type="match status" value="1"/>
</dbReference>
<dbReference type="NCBIfam" id="NF000282">
    <property type="entry name" value="RND_permease_1"/>
    <property type="match status" value="1"/>
</dbReference>
<gene>
    <name evidence="11" type="ORF">HC246_20835</name>
</gene>
<feature type="transmembrane region" description="Helical" evidence="10">
    <location>
        <begin position="345"/>
        <end position="364"/>
    </location>
</feature>
<keyword evidence="12" id="KW-1185">Reference proteome</keyword>
<keyword evidence="3" id="KW-0813">Transport</keyword>
<feature type="transmembrane region" description="Helical" evidence="10">
    <location>
        <begin position="443"/>
        <end position="463"/>
    </location>
</feature>
<comment type="subcellular location">
    <subcellularLocation>
        <location evidence="1">Cell inner membrane</location>
        <topology evidence="1">Multi-pass membrane protein</topology>
    </subcellularLocation>
</comment>
<organism evidence="11 12">
    <name type="scientific">Pseudanabaena yagii GIHE-NHR1</name>
    <dbReference type="NCBI Taxonomy" id="2722753"/>
    <lineage>
        <taxon>Bacteria</taxon>
        <taxon>Bacillati</taxon>
        <taxon>Cyanobacteriota</taxon>
        <taxon>Cyanophyceae</taxon>
        <taxon>Pseudanabaenales</taxon>
        <taxon>Pseudanabaenaceae</taxon>
        <taxon>Pseudanabaena</taxon>
        <taxon>Pseudanabaena yagii</taxon>
    </lineage>
</organism>
<comment type="similarity">
    <text evidence="2">Belongs to the resistance-nodulation-cell division (RND) (TC 2.A.6) family.</text>
</comment>
<dbReference type="PANTHER" id="PTHR32063">
    <property type="match status" value="1"/>
</dbReference>
<feature type="compositionally biased region" description="Basic and acidic residues" evidence="9">
    <location>
        <begin position="1084"/>
        <end position="1108"/>
    </location>
</feature>
<feature type="transmembrane region" description="Helical" evidence="10">
    <location>
        <begin position="1024"/>
        <end position="1048"/>
    </location>
</feature>
<feature type="transmembrane region" description="Helical" evidence="10">
    <location>
        <begin position="539"/>
        <end position="556"/>
    </location>
</feature>
<keyword evidence="8 10" id="KW-0472">Membrane</keyword>
<feature type="transmembrane region" description="Helical" evidence="10">
    <location>
        <begin position="945"/>
        <end position="966"/>
    </location>
</feature>
<evidence type="ECO:0000256" key="7">
    <source>
        <dbReference type="ARBA" id="ARBA00022989"/>
    </source>
</evidence>
<dbReference type="InterPro" id="IPR001036">
    <property type="entry name" value="Acrflvin-R"/>
</dbReference>
<comment type="caution">
    <text evidence="11">The sequence shown here is derived from an EMBL/GenBank/DDBJ whole genome shotgun (WGS) entry which is preliminary data.</text>
</comment>
<dbReference type="InterPro" id="IPR027463">
    <property type="entry name" value="AcrB_DN_DC_subdom"/>
</dbReference>
<evidence type="ECO:0000256" key="8">
    <source>
        <dbReference type="ARBA" id="ARBA00023136"/>
    </source>
</evidence>
<evidence type="ECO:0000256" key="5">
    <source>
        <dbReference type="ARBA" id="ARBA00022519"/>
    </source>
</evidence>
<evidence type="ECO:0000256" key="4">
    <source>
        <dbReference type="ARBA" id="ARBA00022475"/>
    </source>
</evidence>
<evidence type="ECO:0000256" key="10">
    <source>
        <dbReference type="SAM" id="Phobius"/>
    </source>
</evidence>